<evidence type="ECO:0000256" key="1">
    <source>
        <dbReference type="ARBA" id="ARBA00001917"/>
    </source>
</evidence>
<dbReference type="SUPFAM" id="SSF52218">
    <property type="entry name" value="Flavoproteins"/>
    <property type="match status" value="1"/>
</dbReference>
<dbReference type="EC" id="1.8.1.2" evidence="3"/>
<dbReference type="Gene3D" id="3.40.50.360">
    <property type="match status" value="1"/>
</dbReference>
<keyword evidence="5" id="KW-0288">FMN</keyword>
<reference evidence="13 14" key="1">
    <citation type="submission" date="2019-11" db="EMBL/GenBank/DDBJ databases">
        <title>Characterization of Elizabethkingia argenteiflava sp. nov., isolated from inner surface of Soybean Pods.</title>
        <authorList>
            <person name="Mo S."/>
        </authorList>
    </citation>
    <scope>NUCLEOTIDE SEQUENCE [LARGE SCALE GENOMIC DNA]</scope>
    <source>
        <strain evidence="13 14">YB22</strain>
    </source>
</reference>
<dbReference type="InterPro" id="IPR017938">
    <property type="entry name" value="Riboflavin_synthase-like_b-brl"/>
</dbReference>
<dbReference type="PRINTS" id="PR00371">
    <property type="entry name" value="FPNCR"/>
</dbReference>
<comment type="cofactor">
    <cofactor evidence="1">
        <name>FMN</name>
        <dbReference type="ChEBI" id="CHEBI:58210"/>
    </cofactor>
</comment>
<dbReference type="GO" id="GO:0005829">
    <property type="term" value="C:cytosol"/>
    <property type="evidence" value="ECO:0007669"/>
    <property type="project" value="TreeGrafter"/>
</dbReference>
<evidence type="ECO:0000256" key="8">
    <source>
        <dbReference type="ARBA" id="ARBA00023002"/>
    </source>
</evidence>
<keyword evidence="4" id="KW-0285">Flavoprotein</keyword>
<dbReference type="SUPFAM" id="SSF63380">
    <property type="entry name" value="Riboflavin synthase domain-like"/>
    <property type="match status" value="1"/>
</dbReference>
<keyword evidence="9" id="KW-0028">Amino-acid biosynthesis</keyword>
<name>A0A845PVE0_9FLAO</name>
<dbReference type="Gene3D" id="3.40.50.80">
    <property type="entry name" value="Nucleotide-binding domain of ferredoxin-NADP reductase (FNR) module"/>
    <property type="match status" value="1"/>
</dbReference>
<evidence type="ECO:0000256" key="6">
    <source>
        <dbReference type="ARBA" id="ARBA00022827"/>
    </source>
</evidence>
<evidence type="ECO:0000256" key="3">
    <source>
        <dbReference type="ARBA" id="ARBA00012604"/>
    </source>
</evidence>
<dbReference type="EMBL" id="JAAABJ010000315">
    <property type="protein sequence ID" value="NAW50447.1"/>
    <property type="molecule type" value="Genomic_DNA"/>
</dbReference>
<dbReference type="InterPro" id="IPR008254">
    <property type="entry name" value="Flavodoxin/NO_synth"/>
</dbReference>
<comment type="cofactor">
    <cofactor evidence="2">
        <name>FAD</name>
        <dbReference type="ChEBI" id="CHEBI:57692"/>
    </cofactor>
</comment>
<keyword evidence="7" id="KW-0521">NADP</keyword>
<keyword evidence="8" id="KW-0560">Oxidoreductase</keyword>
<protein>
    <recommendedName>
        <fullName evidence="3">assimilatory sulfite reductase (NADPH)</fullName>
        <ecNumber evidence="3">1.8.1.2</ecNumber>
    </recommendedName>
</protein>
<feature type="domain" description="FAD-binding FR-type" evidence="12">
    <location>
        <begin position="220"/>
        <end position="422"/>
    </location>
</feature>
<dbReference type="PROSITE" id="PS51384">
    <property type="entry name" value="FAD_FR"/>
    <property type="match status" value="1"/>
</dbReference>
<dbReference type="Pfam" id="PF00667">
    <property type="entry name" value="FAD_binding_1"/>
    <property type="match status" value="1"/>
</dbReference>
<sequence length="572" mass="64773">MLSEIKLKVLEEISNSFSRDEVIWASGYLAGRAASSAFLTEKESQQPNDVLISESVQKITLAYGTETGNAKKLAMGFSAIAKKKGFKIKLEDLAQYKTKDLSQEAYFFIITSTQGDGEPPFSAKKFYDYIHENELDLSHLKFGILGLGDSSYPQFCKTAEDIDTRLESLGAQRVIPLKKCDVDYEEEAPQWLEDVFSVTHNKGKSITHSSSSASSVSGIRKKYKGKVSTTINLNDITSDKETYHIELDTEEPVVYKPGDALGVVPFNSRIVVEEIINLTEINPRMQIETPRFTASVFDLLHEHLNISYLQQATVSEYARITGQDIPEIRLSLLDLLRIYPVKNVSEFEEIIKILSPQIPRLYSISSSPEAHGNQQVHITVAKSEFFINDKKYTGLCSGFLSGFKEGECVGFYIQEAKHFKLPDTQKDIIMIGPGTGVAPFRSFLWERDALGAEGRNWLFFGDRHFLSDFLYQSDFQYFLKTGVLTHLDLAFSRDTAEKIYVQHRLQQKANQVFQWLQAGAYLYVCGARNPMSKEVEETLLDIIQHQGKLSKKEALKYLEELEVSGRYTKDVY</sequence>
<dbReference type="PANTHER" id="PTHR19384">
    <property type="entry name" value="NITRIC OXIDE SYNTHASE-RELATED"/>
    <property type="match status" value="1"/>
</dbReference>
<dbReference type="PRINTS" id="PR00369">
    <property type="entry name" value="FLAVODOXIN"/>
</dbReference>
<dbReference type="GO" id="GO:0050660">
    <property type="term" value="F:flavin adenine dinucleotide binding"/>
    <property type="evidence" value="ECO:0007669"/>
    <property type="project" value="TreeGrafter"/>
</dbReference>
<dbReference type="InterPro" id="IPR039261">
    <property type="entry name" value="FNR_nucleotide-bd"/>
</dbReference>
<feature type="domain" description="Flavodoxin-like" evidence="11">
    <location>
        <begin position="59"/>
        <end position="196"/>
    </location>
</feature>
<dbReference type="InterPro" id="IPR001709">
    <property type="entry name" value="Flavoprot_Pyr_Nucl_cyt_Rdtase"/>
</dbReference>
<dbReference type="SUPFAM" id="SSF52343">
    <property type="entry name" value="Ferredoxin reductase-like, C-terminal NADP-linked domain"/>
    <property type="match status" value="1"/>
</dbReference>
<dbReference type="InterPro" id="IPR001433">
    <property type="entry name" value="OxRdtase_FAD/NAD-bd"/>
</dbReference>
<dbReference type="GO" id="GO:0010181">
    <property type="term" value="F:FMN binding"/>
    <property type="evidence" value="ECO:0007669"/>
    <property type="project" value="InterPro"/>
</dbReference>
<accession>A0A845PVE0</accession>
<dbReference type="InterPro" id="IPR001094">
    <property type="entry name" value="Flavdoxin-like"/>
</dbReference>
<evidence type="ECO:0000256" key="2">
    <source>
        <dbReference type="ARBA" id="ARBA00001974"/>
    </source>
</evidence>
<proteinExistence type="predicted"/>
<dbReference type="FunFam" id="3.40.50.80:FF:000001">
    <property type="entry name" value="NADPH--cytochrome P450 reductase 1"/>
    <property type="match status" value="1"/>
</dbReference>
<comment type="catalytic activity">
    <reaction evidence="10">
        <text>hydrogen sulfide + 3 NADP(+) + 3 H2O = sulfite + 3 NADPH + 4 H(+)</text>
        <dbReference type="Rhea" id="RHEA:13801"/>
        <dbReference type="ChEBI" id="CHEBI:15377"/>
        <dbReference type="ChEBI" id="CHEBI:15378"/>
        <dbReference type="ChEBI" id="CHEBI:17359"/>
        <dbReference type="ChEBI" id="CHEBI:29919"/>
        <dbReference type="ChEBI" id="CHEBI:57783"/>
        <dbReference type="ChEBI" id="CHEBI:58349"/>
        <dbReference type="EC" id="1.8.1.2"/>
    </reaction>
</comment>
<keyword evidence="6" id="KW-0274">FAD</keyword>
<dbReference type="Proteomes" id="UP000553459">
    <property type="component" value="Unassembled WGS sequence"/>
</dbReference>
<dbReference type="Pfam" id="PF00258">
    <property type="entry name" value="Flavodoxin_1"/>
    <property type="match status" value="1"/>
</dbReference>
<dbReference type="GO" id="GO:0019344">
    <property type="term" value="P:cysteine biosynthetic process"/>
    <property type="evidence" value="ECO:0007669"/>
    <property type="project" value="UniProtKB-KW"/>
</dbReference>
<dbReference type="AlphaFoldDB" id="A0A845PVE0"/>
<organism evidence="13 14">
    <name type="scientific">Elizabethkingia argenteiflava</name>
    <dbReference type="NCBI Taxonomy" id="2681556"/>
    <lineage>
        <taxon>Bacteria</taxon>
        <taxon>Pseudomonadati</taxon>
        <taxon>Bacteroidota</taxon>
        <taxon>Flavobacteriia</taxon>
        <taxon>Flavobacteriales</taxon>
        <taxon>Weeksellaceae</taxon>
        <taxon>Elizabethkingia</taxon>
    </lineage>
</organism>
<dbReference type="InterPro" id="IPR023173">
    <property type="entry name" value="NADPH_Cyt_P450_Rdtase_alpha"/>
</dbReference>
<dbReference type="InterPro" id="IPR017927">
    <property type="entry name" value="FAD-bd_FR_type"/>
</dbReference>
<evidence type="ECO:0000256" key="5">
    <source>
        <dbReference type="ARBA" id="ARBA00022643"/>
    </source>
</evidence>
<gene>
    <name evidence="13" type="ORF">GNY06_03275</name>
</gene>
<evidence type="ECO:0000313" key="14">
    <source>
        <dbReference type="Proteomes" id="UP000553459"/>
    </source>
</evidence>
<dbReference type="InterPro" id="IPR003097">
    <property type="entry name" value="CysJ-like_FAD-binding"/>
</dbReference>
<dbReference type="GO" id="GO:0004783">
    <property type="term" value="F:sulfite reductase (NADPH) activity"/>
    <property type="evidence" value="ECO:0007669"/>
    <property type="project" value="UniProtKB-EC"/>
</dbReference>
<dbReference type="Pfam" id="PF00175">
    <property type="entry name" value="NAD_binding_1"/>
    <property type="match status" value="1"/>
</dbReference>
<evidence type="ECO:0000256" key="9">
    <source>
        <dbReference type="ARBA" id="ARBA00023192"/>
    </source>
</evidence>
<evidence type="ECO:0000313" key="13">
    <source>
        <dbReference type="EMBL" id="NAW50447.1"/>
    </source>
</evidence>
<comment type="caution">
    <text evidence="13">The sequence shown here is derived from an EMBL/GenBank/DDBJ whole genome shotgun (WGS) entry which is preliminary data.</text>
</comment>
<evidence type="ECO:0000256" key="7">
    <source>
        <dbReference type="ARBA" id="ARBA00022857"/>
    </source>
</evidence>
<dbReference type="InterPro" id="IPR029039">
    <property type="entry name" value="Flavoprotein-like_sf"/>
</dbReference>
<evidence type="ECO:0000256" key="10">
    <source>
        <dbReference type="ARBA" id="ARBA00052219"/>
    </source>
</evidence>
<dbReference type="RefSeq" id="WP_166518790.1">
    <property type="nucleotide sequence ID" value="NZ_JAAABJ010000315.1"/>
</dbReference>
<evidence type="ECO:0000259" key="12">
    <source>
        <dbReference type="PROSITE" id="PS51384"/>
    </source>
</evidence>
<dbReference type="Gene3D" id="1.20.990.10">
    <property type="entry name" value="NADPH-cytochrome p450 Reductase, Chain A, domain 3"/>
    <property type="match status" value="1"/>
</dbReference>
<dbReference type="Gene3D" id="2.40.30.10">
    <property type="entry name" value="Translation factors"/>
    <property type="match status" value="1"/>
</dbReference>
<evidence type="ECO:0000259" key="11">
    <source>
        <dbReference type="PROSITE" id="PS50902"/>
    </source>
</evidence>
<keyword evidence="9" id="KW-0198">Cysteine biosynthesis</keyword>
<dbReference type="PANTHER" id="PTHR19384:SF128">
    <property type="entry name" value="NADPH OXIDOREDUCTASE A"/>
    <property type="match status" value="1"/>
</dbReference>
<keyword evidence="14" id="KW-1185">Reference proteome</keyword>
<evidence type="ECO:0000256" key="4">
    <source>
        <dbReference type="ARBA" id="ARBA00022630"/>
    </source>
</evidence>
<dbReference type="PROSITE" id="PS50902">
    <property type="entry name" value="FLAVODOXIN_LIKE"/>
    <property type="match status" value="1"/>
</dbReference>